<protein>
    <recommendedName>
        <fullName evidence="1">FeoB-type G domain-containing protein</fullName>
    </recommendedName>
</protein>
<dbReference type="InterPro" id="IPR030389">
    <property type="entry name" value="G_FEOB_dom"/>
</dbReference>
<dbReference type="InterPro" id="IPR006073">
    <property type="entry name" value="GTP-bd"/>
</dbReference>
<dbReference type="GO" id="GO:0005886">
    <property type="term" value="C:plasma membrane"/>
    <property type="evidence" value="ECO:0007669"/>
    <property type="project" value="TreeGrafter"/>
</dbReference>
<dbReference type="EMBL" id="LAZR01067197">
    <property type="protein sequence ID" value="KKK52086.1"/>
    <property type="molecule type" value="Genomic_DNA"/>
</dbReference>
<sequence>MSISTEDTTRTIALIGNPNTGKSTLFSVLVGIRQHVGNYPGVTVEKKTGQMKYAGRQYELIDLPGLYSLAPRSRDEIVADDVLLGASLPRQHGST</sequence>
<feature type="domain" description="FeoB-type G" evidence="1">
    <location>
        <begin position="9"/>
        <end position="95"/>
    </location>
</feature>
<dbReference type="GO" id="GO:0005525">
    <property type="term" value="F:GTP binding"/>
    <property type="evidence" value="ECO:0007669"/>
    <property type="project" value="InterPro"/>
</dbReference>
<organism evidence="2">
    <name type="scientific">marine sediment metagenome</name>
    <dbReference type="NCBI Taxonomy" id="412755"/>
    <lineage>
        <taxon>unclassified sequences</taxon>
        <taxon>metagenomes</taxon>
        <taxon>ecological metagenomes</taxon>
    </lineage>
</organism>
<accession>A0A0F8YVN6</accession>
<dbReference type="PROSITE" id="PS51711">
    <property type="entry name" value="G_FEOB"/>
    <property type="match status" value="1"/>
</dbReference>
<dbReference type="AlphaFoldDB" id="A0A0F8YVN6"/>
<dbReference type="InterPro" id="IPR050860">
    <property type="entry name" value="FeoB_GTPase"/>
</dbReference>
<name>A0A0F8YVN6_9ZZZZ</name>
<dbReference type="Gene3D" id="3.40.50.300">
    <property type="entry name" value="P-loop containing nucleotide triphosphate hydrolases"/>
    <property type="match status" value="1"/>
</dbReference>
<evidence type="ECO:0000259" key="1">
    <source>
        <dbReference type="PROSITE" id="PS51711"/>
    </source>
</evidence>
<dbReference type="PANTHER" id="PTHR43185">
    <property type="entry name" value="FERROUS IRON TRANSPORT PROTEIN B"/>
    <property type="match status" value="1"/>
</dbReference>
<dbReference type="PANTHER" id="PTHR43185:SF1">
    <property type="entry name" value="FE(2+) TRANSPORTER FEOB"/>
    <property type="match status" value="1"/>
</dbReference>
<evidence type="ECO:0000313" key="2">
    <source>
        <dbReference type="EMBL" id="KKK52086.1"/>
    </source>
</evidence>
<dbReference type="GO" id="GO:0015093">
    <property type="term" value="F:ferrous iron transmembrane transporter activity"/>
    <property type="evidence" value="ECO:0007669"/>
    <property type="project" value="TreeGrafter"/>
</dbReference>
<gene>
    <name evidence="2" type="ORF">LCGC14_3108470</name>
</gene>
<dbReference type="InterPro" id="IPR027417">
    <property type="entry name" value="P-loop_NTPase"/>
</dbReference>
<dbReference type="PRINTS" id="PR00326">
    <property type="entry name" value="GTP1OBG"/>
</dbReference>
<dbReference type="SUPFAM" id="SSF52540">
    <property type="entry name" value="P-loop containing nucleoside triphosphate hydrolases"/>
    <property type="match status" value="1"/>
</dbReference>
<dbReference type="Pfam" id="PF02421">
    <property type="entry name" value="FeoB_N"/>
    <property type="match status" value="1"/>
</dbReference>
<reference evidence="2" key="1">
    <citation type="journal article" date="2015" name="Nature">
        <title>Complex archaea that bridge the gap between prokaryotes and eukaryotes.</title>
        <authorList>
            <person name="Spang A."/>
            <person name="Saw J.H."/>
            <person name="Jorgensen S.L."/>
            <person name="Zaremba-Niedzwiedzka K."/>
            <person name="Martijn J."/>
            <person name="Lind A.E."/>
            <person name="van Eijk R."/>
            <person name="Schleper C."/>
            <person name="Guy L."/>
            <person name="Ettema T.J."/>
        </authorList>
    </citation>
    <scope>NUCLEOTIDE SEQUENCE</scope>
</reference>
<proteinExistence type="predicted"/>
<comment type="caution">
    <text evidence="2">The sequence shown here is derived from an EMBL/GenBank/DDBJ whole genome shotgun (WGS) entry which is preliminary data.</text>
</comment>